<keyword evidence="4" id="KW-0693">Viral RNA replication</keyword>
<evidence type="ECO:0000256" key="2">
    <source>
        <dbReference type="ARBA" id="ARBA00022679"/>
    </source>
</evidence>
<sequence length="535" mass="62028">MSSEYNISVPDLGRYFFLPNPGLRTFLYKNETGVLQDVRTPFWNKAPREEVVRAWSIIFNKHSSMLHDDLVQLEIEQSDKIGRFSCMFPFNERFSDVESYYTLVGDYSLEGSQYYHDIRTALDTVKRNETCRPGSIRLDFDIHSMKLNTNSGCPYFTRRNRVVKETLEEASHVLLNPHELSNYPCILGWRGQPVDKQRVVWMYPFTVNFLEGRYYRPRVKEIQKSNSNPAFIGPDAVDVRITDLLTRKDSGQLVVSTDFTKFDQHFNGILQDLSWELKYHFLSPKNRTPFEHKLHYNKFKIPIICTNKVMFEGKHGMSSGSTGTNQDENEAHSVMQNTAALLNRSELSPHSTRLGDDGVLSYPGITVENVTEVYTKCFYQEMNLEKQYASNKSTRYLQKLYSLEYMVGGLCVGVYPTFRALGRLLGQERFYDAKLWGPDQVCLRAMSILENCKHHPLFEIFVRFVISGDRYKLGILIPGFLDRIGKIKSIEQFELISAFSSYSRNLEFDHNGIGIKDWSVYKLLLKIRDEMRAGV</sequence>
<protein>
    <submittedName>
        <fullName evidence="6">RNA-dependent RNA polymerase</fullName>
    </submittedName>
</protein>
<evidence type="ECO:0000256" key="1">
    <source>
        <dbReference type="ARBA" id="ARBA00022484"/>
    </source>
</evidence>
<dbReference type="EMBL" id="MG600063">
    <property type="protein sequence ID" value="AVM87403.1"/>
    <property type="molecule type" value="Genomic_RNA"/>
</dbReference>
<organism evidence="6">
    <name type="scientific">Beihai goldsaddle goatfish picobirnavirus</name>
    <dbReference type="NCBI Taxonomy" id="2116425"/>
    <lineage>
        <taxon>Viruses</taxon>
        <taxon>Riboviria</taxon>
        <taxon>Orthornavirae</taxon>
        <taxon>Pisuviricota</taxon>
        <taxon>Duplopiviricetes</taxon>
        <taxon>Durnavirales</taxon>
        <taxon>Picobirnaviridae</taxon>
    </lineage>
</organism>
<evidence type="ECO:0000259" key="5">
    <source>
        <dbReference type="Pfam" id="PF00680"/>
    </source>
</evidence>
<evidence type="ECO:0000313" key="6">
    <source>
        <dbReference type="EMBL" id="AVM87403.1"/>
    </source>
</evidence>
<dbReference type="GO" id="GO:0003723">
    <property type="term" value="F:RNA binding"/>
    <property type="evidence" value="ECO:0007669"/>
    <property type="project" value="InterPro"/>
</dbReference>
<dbReference type="SMR" id="A0A2P1GN24"/>
<name>A0A2P1GN24_9VIRU</name>
<keyword evidence="1 6" id="KW-0696">RNA-directed RNA polymerase</keyword>
<dbReference type="SUPFAM" id="SSF56672">
    <property type="entry name" value="DNA/RNA polymerases"/>
    <property type="match status" value="1"/>
</dbReference>
<evidence type="ECO:0000256" key="3">
    <source>
        <dbReference type="ARBA" id="ARBA00022695"/>
    </source>
</evidence>
<feature type="domain" description="RNA-directed RNA polymerase C-terminal" evidence="5">
    <location>
        <begin position="195"/>
        <end position="362"/>
    </location>
</feature>
<dbReference type="GO" id="GO:0003968">
    <property type="term" value="F:RNA-directed RNA polymerase activity"/>
    <property type="evidence" value="ECO:0007669"/>
    <property type="project" value="UniProtKB-KW"/>
</dbReference>
<dbReference type="InterPro" id="IPR043502">
    <property type="entry name" value="DNA/RNA_pol_sf"/>
</dbReference>
<dbReference type="InterPro" id="IPR001205">
    <property type="entry name" value="RNA-dir_pol_C"/>
</dbReference>
<reference evidence="6" key="1">
    <citation type="journal article" date="2018" name="Nature">
        <title>The evolutionary history of vertebrate RNA viruses.</title>
        <authorList>
            <person name="Shi M."/>
            <person name="Lin X.D."/>
            <person name="Chen X."/>
            <person name="Tian J.H."/>
            <person name="Chen L.J."/>
            <person name="Li K."/>
            <person name="Wang W."/>
            <person name="Eden J.S."/>
            <person name="Shen J.J."/>
            <person name="Liu L."/>
            <person name="Holmes E.C."/>
            <person name="Zhang Y.Z."/>
        </authorList>
    </citation>
    <scope>NUCLEOTIDE SEQUENCE</scope>
    <source>
        <strain evidence="6">LXMC178474</strain>
    </source>
</reference>
<keyword evidence="2" id="KW-0808">Transferase</keyword>
<accession>A0A2P1GN24</accession>
<proteinExistence type="predicted"/>
<keyword evidence="3" id="KW-0548">Nucleotidyltransferase</keyword>
<dbReference type="GO" id="GO:0006351">
    <property type="term" value="P:DNA-templated transcription"/>
    <property type="evidence" value="ECO:0007669"/>
    <property type="project" value="InterPro"/>
</dbReference>
<evidence type="ECO:0000256" key="4">
    <source>
        <dbReference type="ARBA" id="ARBA00022953"/>
    </source>
</evidence>
<dbReference type="Pfam" id="PF00680">
    <property type="entry name" value="RdRP_1"/>
    <property type="match status" value="1"/>
</dbReference>
<dbReference type="CDD" id="cd23185">
    <property type="entry name" value="dsRNAv_Picobirnaviridae_RdRp"/>
    <property type="match status" value="1"/>
</dbReference>